<dbReference type="InterPro" id="IPR013154">
    <property type="entry name" value="ADH-like_N"/>
</dbReference>
<dbReference type="Gene3D" id="3.40.50.720">
    <property type="entry name" value="NAD(P)-binding Rossmann-like Domain"/>
    <property type="match status" value="1"/>
</dbReference>
<proteinExistence type="predicted"/>
<dbReference type="Proteomes" id="UP000188533">
    <property type="component" value="Unassembled WGS sequence"/>
</dbReference>
<dbReference type="Pfam" id="PF08240">
    <property type="entry name" value="ADH_N"/>
    <property type="match status" value="1"/>
</dbReference>
<dbReference type="InterPro" id="IPR020843">
    <property type="entry name" value="ER"/>
</dbReference>
<keyword evidence="3" id="KW-1185">Reference proteome</keyword>
<dbReference type="Pfam" id="PF00107">
    <property type="entry name" value="ADH_zinc_N"/>
    <property type="match status" value="1"/>
</dbReference>
<dbReference type="InterPro" id="IPR011032">
    <property type="entry name" value="GroES-like_sf"/>
</dbReference>
<dbReference type="PANTHER" id="PTHR45033">
    <property type="match status" value="1"/>
</dbReference>
<dbReference type="SUPFAM" id="SSF50129">
    <property type="entry name" value="GroES-like"/>
    <property type="match status" value="1"/>
</dbReference>
<feature type="domain" description="Enoyl reductase (ER)" evidence="1">
    <location>
        <begin position="16"/>
        <end position="324"/>
    </location>
</feature>
<evidence type="ECO:0000313" key="2">
    <source>
        <dbReference type="EMBL" id="GAW06348.1"/>
    </source>
</evidence>
<organism evidence="2 3">
    <name type="scientific">Lentinula edodes</name>
    <name type="common">Shiitake mushroom</name>
    <name type="synonym">Lentinus edodes</name>
    <dbReference type="NCBI Taxonomy" id="5353"/>
    <lineage>
        <taxon>Eukaryota</taxon>
        <taxon>Fungi</taxon>
        <taxon>Dikarya</taxon>
        <taxon>Basidiomycota</taxon>
        <taxon>Agaricomycotina</taxon>
        <taxon>Agaricomycetes</taxon>
        <taxon>Agaricomycetidae</taxon>
        <taxon>Agaricales</taxon>
        <taxon>Marasmiineae</taxon>
        <taxon>Omphalotaceae</taxon>
        <taxon>Lentinula</taxon>
    </lineage>
</organism>
<dbReference type="SMART" id="SM00829">
    <property type="entry name" value="PKS_ER"/>
    <property type="match status" value="1"/>
</dbReference>
<dbReference type="EMBL" id="BDGU01000315">
    <property type="protein sequence ID" value="GAW06348.1"/>
    <property type="molecule type" value="Genomic_DNA"/>
</dbReference>
<name>A0A1Q3EGJ9_LENED</name>
<dbReference type="SUPFAM" id="SSF51735">
    <property type="entry name" value="NAD(P)-binding Rossmann-fold domains"/>
    <property type="match status" value="1"/>
</dbReference>
<dbReference type="CDD" id="cd08276">
    <property type="entry name" value="MDR7"/>
    <property type="match status" value="1"/>
</dbReference>
<evidence type="ECO:0000313" key="3">
    <source>
        <dbReference type="Proteomes" id="UP000188533"/>
    </source>
</evidence>
<comment type="caution">
    <text evidence="2">The sequence shown here is derived from an EMBL/GenBank/DDBJ whole genome shotgun (WGS) entry which is preliminary data.</text>
</comment>
<reference evidence="2 3" key="2">
    <citation type="submission" date="2017-02" db="EMBL/GenBank/DDBJ databases">
        <title>A genome survey and senescence transcriptome analysis in Lentinula edodes.</title>
        <authorList>
            <person name="Sakamoto Y."/>
            <person name="Nakade K."/>
            <person name="Sato S."/>
            <person name="Yoshida Y."/>
            <person name="Miyazaki K."/>
            <person name="Natsume S."/>
            <person name="Konno N."/>
        </authorList>
    </citation>
    <scope>NUCLEOTIDE SEQUENCE [LARGE SCALE GENOMIC DNA]</scope>
    <source>
        <strain evidence="2 3">NBRC 111202</strain>
    </source>
</reference>
<evidence type="ECO:0000259" key="1">
    <source>
        <dbReference type="SMART" id="SM00829"/>
    </source>
</evidence>
<dbReference type="GO" id="GO:0016491">
    <property type="term" value="F:oxidoreductase activity"/>
    <property type="evidence" value="ECO:0007669"/>
    <property type="project" value="InterPro"/>
</dbReference>
<dbReference type="STRING" id="5353.A0A1Q3EGJ9"/>
<reference evidence="2 3" key="1">
    <citation type="submission" date="2016-08" db="EMBL/GenBank/DDBJ databases">
        <authorList>
            <consortium name="Lentinula edodes genome sequencing consortium"/>
            <person name="Sakamoto Y."/>
            <person name="Nakade K."/>
            <person name="Sato S."/>
            <person name="Yoshida Y."/>
            <person name="Miyazaki K."/>
            <person name="Natsume S."/>
            <person name="Konno N."/>
        </authorList>
    </citation>
    <scope>NUCLEOTIDE SEQUENCE [LARGE SCALE GENOMIC DNA]</scope>
    <source>
        <strain evidence="2 3">NBRC 111202</strain>
    </source>
</reference>
<accession>A0A1Q3EGJ9</accession>
<dbReference type="PANTHER" id="PTHR45033:SF2">
    <property type="entry name" value="ZINC-TYPE ALCOHOL DEHYDROGENASE-LIKE PROTEIN C1773.06C"/>
    <property type="match status" value="1"/>
</dbReference>
<gene>
    <name evidence="2" type="ORF">LENED_008267</name>
</gene>
<protein>
    <submittedName>
        <fullName evidence="2">Alcohol dehydrogenase superfamily protein</fullName>
    </submittedName>
</protein>
<dbReference type="InterPro" id="IPR013149">
    <property type="entry name" value="ADH-like_C"/>
</dbReference>
<dbReference type="InterPro" id="IPR052711">
    <property type="entry name" value="Zinc_ADH-like"/>
</dbReference>
<dbReference type="InterPro" id="IPR036291">
    <property type="entry name" value="NAD(P)-bd_dom_sf"/>
</dbReference>
<dbReference type="Gene3D" id="3.90.180.10">
    <property type="entry name" value="Medium-chain alcohol dehydrogenases, catalytic domain"/>
    <property type="match status" value="1"/>
</dbReference>
<dbReference type="AlphaFoldDB" id="A0A1Q3EGJ9"/>
<sequence length="366" mass="39216">MVLPTSTKHYFWPKLGALANLSSKESQLPPLRSHEVLVKVYAVSLQYRDIMVGLNIYPGSFPDEVVPCSDMAGEVIAVGDEAGSQWKKGDRKTAHGGAIHGVLTQYKAFSPHSLVAIPDHLSFEEASTLPCAALTAYNALMGPVPLKGGDTIVVLGTGGVSIHGLQIALASGAKVIVTSSSDEKLQIATNLGAHHVVNYKTTPNWHEEILELTGGRGADHILEVGGPDSLEKSLKAVRMAGWVHAIGVIGGGTPTEVMMPTIQKACFIRGIQIGSIAQFKDMNRLLSLHPEVTRPVIDKVFPFEEALKAYEYLESQAHVGKVAIWWSAEHYHNIKGSSLLGLFSSTWGCRGSTGKLASAPSSMIHD</sequence>